<keyword evidence="3" id="KW-1185">Reference proteome</keyword>
<accession>A0A1H8S3L2</accession>
<keyword evidence="1" id="KW-1133">Transmembrane helix</keyword>
<sequence>MTRHHRVWLATLVFVAAALLAGWLLGEVLVA</sequence>
<proteinExistence type="predicted"/>
<dbReference type="AlphaFoldDB" id="A0A1H8S3L2"/>
<feature type="transmembrane region" description="Helical" evidence="1">
    <location>
        <begin position="7"/>
        <end position="26"/>
    </location>
</feature>
<protein>
    <submittedName>
        <fullName evidence="2">Uncharacterized protein</fullName>
    </submittedName>
</protein>
<dbReference type="EMBL" id="FOCX01000017">
    <property type="protein sequence ID" value="SEO73137.1"/>
    <property type="molecule type" value="Genomic_DNA"/>
</dbReference>
<gene>
    <name evidence="2" type="ORF">SAMN05216388_1017134</name>
</gene>
<evidence type="ECO:0000313" key="3">
    <source>
        <dbReference type="Proteomes" id="UP000198775"/>
    </source>
</evidence>
<evidence type="ECO:0000313" key="2">
    <source>
        <dbReference type="EMBL" id="SEO73137.1"/>
    </source>
</evidence>
<keyword evidence="1" id="KW-0472">Membrane</keyword>
<reference evidence="3" key="1">
    <citation type="submission" date="2016-10" db="EMBL/GenBank/DDBJ databases">
        <authorList>
            <person name="Varghese N."/>
            <person name="Submissions S."/>
        </authorList>
    </citation>
    <scope>NUCLEOTIDE SEQUENCE [LARGE SCALE GENOMIC DNA]</scope>
    <source>
        <strain evidence="3">IBRC-M 10043</strain>
    </source>
</reference>
<organism evidence="2 3">
    <name type="scientific">Halorientalis persicus</name>
    <dbReference type="NCBI Taxonomy" id="1367881"/>
    <lineage>
        <taxon>Archaea</taxon>
        <taxon>Methanobacteriati</taxon>
        <taxon>Methanobacteriota</taxon>
        <taxon>Stenosarchaea group</taxon>
        <taxon>Halobacteria</taxon>
        <taxon>Halobacteriales</taxon>
        <taxon>Haloarculaceae</taxon>
        <taxon>Halorientalis</taxon>
    </lineage>
</organism>
<dbReference type="Proteomes" id="UP000198775">
    <property type="component" value="Unassembled WGS sequence"/>
</dbReference>
<evidence type="ECO:0000256" key="1">
    <source>
        <dbReference type="SAM" id="Phobius"/>
    </source>
</evidence>
<keyword evidence="1" id="KW-0812">Transmembrane</keyword>
<name>A0A1H8S3L2_9EURY</name>